<organism evidence="6 7">
    <name type="scientific">Paludibacterium purpuratum</name>
    <dbReference type="NCBI Taxonomy" id="1144873"/>
    <lineage>
        <taxon>Bacteria</taxon>
        <taxon>Pseudomonadati</taxon>
        <taxon>Pseudomonadota</taxon>
        <taxon>Betaproteobacteria</taxon>
        <taxon>Neisseriales</taxon>
        <taxon>Chromobacteriaceae</taxon>
        <taxon>Paludibacterium</taxon>
    </lineage>
</organism>
<dbReference type="CDD" id="cd06195">
    <property type="entry name" value="FNR1"/>
    <property type="match status" value="1"/>
</dbReference>
<sequence length="261" mass="28738">MSMPPAPSRPKHIAAPIRDIRQWAPNLWSIKIDKPEGFVFTPGHYVRLGIAAAPGHADGAIVWRAYSIVSAPAEPTLEFLITLIPDGAFTGVLTTLQPGGSILLEPAALGFFLAEQLSPGEHLWMLATGTGLGPYIAMLRQPTSLAAYRRLVLVHSVRHTHELAYAEELAQHAEASQGRLHYLPIVTRESDASHLHGRIPQLLAENTLQSLVQLPLDPSVSRVMVCGNPDFTADMRQWLNQQSFLPCRRGMAGSMLFENYW</sequence>
<dbReference type="PROSITE" id="PS51384">
    <property type="entry name" value="FAD_FR"/>
    <property type="match status" value="1"/>
</dbReference>
<dbReference type="PANTHER" id="PTHR47878">
    <property type="entry name" value="OXIDOREDUCTASE FAD/NAD(P)-BINDING DOMAIN PROTEIN"/>
    <property type="match status" value="1"/>
</dbReference>
<name>A0A4V3DU26_9NEIS</name>
<dbReference type="PANTHER" id="PTHR47878:SF2">
    <property type="entry name" value="OXIDOREDUCTASE FAD_NAD(P)-BINDING DOMAIN PROTEIN"/>
    <property type="match status" value="1"/>
</dbReference>
<protein>
    <recommendedName>
        <fullName evidence="2">ferredoxin--NADP(+) reductase</fullName>
        <ecNumber evidence="2">1.18.1.2</ecNumber>
    </recommendedName>
</protein>
<dbReference type="Gene3D" id="2.40.30.10">
    <property type="entry name" value="Translation factors"/>
    <property type="match status" value="1"/>
</dbReference>
<evidence type="ECO:0000259" key="5">
    <source>
        <dbReference type="PROSITE" id="PS51384"/>
    </source>
</evidence>
<dbReference type="Pfam" id="PF00175">
    <property type="entry name" value="NAD_binding_1"/>
    <property type="match status" value="1"/>
</dbReference>
<keyword evidence="3" id="KW-0547">Nucleotide-binding</keyword>
<dbReference type="GO" id="GO:0042167">
    <property type="term" value="P:heme catabolic process"/>
    <property type="evidence" value="ECO:0007669"/>
    <property type="project" value="TreeGrafter"/>
</dbReference>
<dbReference type="InterPro" id="IPR039261">
    <property type="entry name" value="FNR_nucleotide-bd"/>
</dbReference>
<dbReference type="SUPFAM" id="SSF52343">
    <property type="entry name" value="Ferredoxin reductase-like, C-terminal NADP-linked domain"/>
    <property type="match status" value="1"/>
</dbReference>
<dbReference type="PRINTS" id="PR00371">
    <property type="entry name" value="FPNCR"/>
</dbReference>
<feature type="domain" description="FAD-binding FR-type" evidence="5">
    <location>
        <begin position="10"/>
        <end position="114"/>
    </location>
</feature>
<accession>A0A4V3DU26</accession>
<dbReference type="SUPFAM" id="SSF63380">
    <property type="entry name" value="Riboflavin synthase domain-like"/>
    <property type="match status" value="1"/>
</dbReference>
<dbReference type="InterPro" id="IPR017938">
    <property type="entry name" value="Riboflavin_synthase-like_b-brl"/>
</dbReference>
<dbReference type="OrthoDB" id="9784483at2"/>
<evidence type="ECO:0000313" key="7">
    <source>
        <dbReference type="Proteomes" id="UP000295611"/>
    </source>
</evidence>
<evidence type="ECO:0000256" key="3">
    <source>
        <dbReference type="ARBA" id="ARBA00022741"/>
    </source>
</evidence>
<dbReference type="InterPro" id="IPR017927">
    <property type="entry name" value="FAD-bd_FR_type"/>
</dbReference>
<keyword evidence="7" id="KW-1185">Reference proteome</keyword>
<dbReference type="PRINTS" id="PR00410">
    <property type="entry name" value="PHEHYDRXLASE"/>
</dbReference>
<dbReference type="InterPro" id="IPR001433">
    <property type="entry name" value="OxRdtase_FAD/NAD-bd"/>
</dbReference>
<dbReference type="GO" id="GO:0004324">
    <property type="term" value="F:ferredoxin-NADP+ reductase activity"/>
    <property type="evidence" value="ECO:0007669"/>
    <property type="project" value="UniProtKB-EC"/>
</dbReference>
<gene>
    <name evidence="6" type="ORF">DFP86_12210</name>
</gene>
<dbReference type="RefSeq" id="WP_133684177.1">
    <property type="nucleotide sequence ID" value="NZ_SNZP01000022.1"/>
</dbReference>
<comment type="similarity">
    <text evidence="1">Belongs to the ferredoxin--NADP reductase type 1 family.</text>
</comment>
<dbReference type="InterPro" id="IPR051930">
    <property type="entry name" value="FNR_type-1"/>
</dbReference>
<dbReference type="GO" id="GO:0000166">
    <property type="term" value="F:nucleotide binding"/>
    <property type="evidence" value="ECO:0007669"/>
    <property type="project" value="UniProtKB-KW"/>
</dbReference>
<dbReference type="InterPro" id="IPR033892">
    <property type="entry name" value="FNR_bac"/>
</dbReference>
<dbReference type="Gene3D" id="3.40.50.80">
    <property type="entry name" value="Nucleotide-binding domain of ferredoxin-NADP reductase (FNR) module"/>
    <property type="match status" value="1"/>
</dbReference>
<evidence type="ECO:0000313" key="6">
    <source>
        <dbReference type="EMBL" id="TDR70618.1"/>
    </source>
</evidence>
<evidence type="ECO:0000256" key="1">
    <source>
        <dbReference type="ARBA" id="ARBA00008312"/>
    </source>
</evidence>
<dbReference type="InterPro" id="IPR001709">
    <property type="entry name" value="Flavoprot_Pyr_Nucl_cyt_Rdtase"/>
</dbReference>
<reference evidence="6 7" key="1">
    <citation type="submission" date="2019-03" db="EMBL/GenBank/DDBJ databases">
        <title>Genomic Encyclopedia of Type Strains, Phase III (KMG-III): the genomes of soil and plant-associated and newly described type strains.</title>
        <authorList>
            <person name="Whitman W."/>
        </authorList>
    </citation>
    <scope>NUCLEOTIDE SEQUENCE [LARGE SCALE GENOMIC DNA]</scope>
    <source>
        <strain evidence="6 7">CECT 8976</strain>
    </source>
</reference>
<dbReference type="Proteomes" id="UP000295611">
    <property type="component" value="Unassembled WGS sequence"/>
</dbReference>
<dbReference type="EC" id="1.18.1.2" evidence="2"/>
<comment type="catalytic activity">
    <reaction evidence="4">
        <text>2 reduced [2Fe-2S]-[ferredoxin] + NADP(+) + H(+) = 2 oxidized [2Fe-2S]-[ferredoxin] + NADPH</text>
        <dbReference type="Rhea" id="RHEA:20125"/>
        <dbReference type="Rhea" id="RHEA-COMP:10000"/>
        <dbReference type="Rhea" id="RHEA-COMP:10001"/>
        <dbReference type="ChEBI" id="CHEBI:15378"/>
        <dbReference type="ChEBI" id="CHEBI:33737"/>
        <dbReference type="ChEBI" id="CHEBI:33738"/>
        <dbReference type="ChEBI" id="CHEBI:57783"/>
        <dbReference type="ChEBI" id="CHEBI:58349"/>
        <dbReference type="EC" id="1.18.1.2"/>
    </reaction>
</comment>
<dbReference type="EMBL" id="SNZP01000022">
    <property type="protein sequence ID" value="TDR70618.1"/>
    <property type="molecule type" value="Genomic_DNA"/>
</dbReference>
<dbReference type="GO" id="GO:0034599">
    <property type="term" value="P:cellular response to oxidative stress"/>
    <property type="evidence" value="ECO:0007669"/>
    <property type="project" value="TreeGrafter"/>
</dbReference>
<proteinExistence type="inferred from homology"/>
<evidence type="ECO:0000256" key="2">
    <source>
        <dbReference type="ARBA" id="ARBA00013223"/>
    </source>
</evidence>
<dbReference type="AlphaFoldDB" id="A0A4V3DU26"/>
<evidence type="ECO:0000256" key="4">
    <source>
        <dbReference type="ARBA" id="ARBA00047776"/>
    </source>
</evidence>
<comment type="caution">
    <text evidence="6">The sequence shown here is derived from an EMBL/GenBank/DDBJ whole genome shotgun (WGS) entry which is preliminary data.</text>
</comment>